<reference evidence="2" key="1">
    <citation type="submission" date="2021-01" db="EMBL/GenBank/DDBJ databases">
        <authorList>
            <person name="Corre E."/>
            <person name="Pelletier E."/>
            <person name="Niang G."/>
            <person name="Scheremetjew M."/>
            <person name="Finn R."/>
            <person name="Kale V."/>
            <person name="Holt S."/>
            <person name="Cochrane G."/>
            <person name="Meng A."/>
            <person name="Brown T."/>
            <person name="Cohen L."/>
        </authorList>
    </citation>
    <scope>NUCLEOTIDE SEQUENCE</scope>
    <source>
        <strain evidence="2">379</strain>
    </source>
</reference>
<name>A0A7S3WZQ8_EMIHU</name>
<accession>A0A7S3WZQ8</accession>
<feature type="region of interest" description="Disordered" evidence="1">
    <location>
        <begin position="41"/>
        <end position="108"/>
    </location>
</feature>
<evidence type="ECO:0000256" key="1">
    <source>
        <dbReference type="SAM" id="MobiDB-lite"/>
    </source>
</evidence>
<sequence>MDERTELRESHDCGILLQHKIENLPQVERCFVHIDYTHRDDDDHDHATPVMRKVHSSHGKPGLSPLPSSSSSDRHALLSGASDQDHAPLVATCTSTSTSTCSPDLTPIVSSPLLGGARAVARGRGEARQAEAGGPT</sequence>
<organism evidence="2">
    <name type="scientific">Emiliania huxleyi</name>
    <name type="common">Coccolithophore</name>
    <name type="synonym">Pontosphaera huxleyi</name>
    <dbReference type="NCBI Taxonomy" id="2903"/>
    <lineage>
        <taxon>Eukaryota</taxon>
        <taxon>Haptista</taxon>
        <taxon>Haptophyta</taxon>
        <taxon>Prymnesiophyceae</taxon>
        <taxon>Isochrysidales</taxon>
        <taxon>Noelaerhabdaceae</taxon>
        <taxon>Emiliania</taxon>
    </lineage>
</organism>
<proteinExistence type="predicted"/>
<evidence type="ECO:0008006" key="3">
    <source>
        <dbReference type="Google" id="ProtNLM"/>
    </source>
</evidence>
<feature type="compositionally biased region" description="Low complexity" evidence="1">
    <location>
        <begin position="92"/>
        <end position="102"/>
    </location>
</feature>
<protein>
    <recommendedName>
        <fullName evidence="3">Cation efflux protein cytoplasmic domain-containing protein</fullName>
    </recommendedName>
</protein>
<dbReference type="Gene3D" id="3.30.70.1350">
    <property type="entry name" value="Cation efflux protein, cytoplasmic domain"/>
    <property type="match status" value="1"/>
</dbReference>
<feature type="compositionally biased region" description="Low complexity" evidence="1">
    <location>
        <begin position="59"/>
        <end position="71"/>
    </location>
</feature>
<dbReference type="AlphaFoldDB" id="A0A7S3WZQ8"/>
<dbReference type="EMBL" id="HBIR01052321">
    <property type="protein sequence ID" value="CAE0588331.1"/>
    <property type="molecule type" value="Transcribed_RNA"/>
</dbReference>
<dbReference type="InterPro" id="IPR036837">
    <property type="entry name" value="Cation_efflux_CTD_sf"/>
</dbReference>
<evidence type="ECO:0000313" key="2">
    <source>
        <dbReference type="EMBL" id="CAE0588331.1"/>
    </source>
</evidence>
<gene>
    <name evidence="2" type="ORF">EHUX00137_LOCUS40828</name>
</gene>